<organism evidence="2 3">
    <name type="scientific">Salipiger mucosus DSM 16094</name>
    <dbReference type="NCBI Taxonomy" id="1123237"/>
    <lineage>
        <taxon>Bacteria</taxon>
        <taxon>Pseudomonadati</taxon>
        <taxon>Pseudomonadota</taxon>
        <taxon>Alphaproteobacteria</taxon>
        <taxon>Rhodobacterales</taxon>
        <taxon>Roseobacteraceae</taxon>
        <taxon>Salipiger</taxon>
    </lineage>
</organism>
<protein>
    <recommendedName>
        <fullName evidence="4">Helix-turn-helix domain-containing protein</fullName>
    </recommendedName>
</protein>
<proteinExistence type="predicted"/>
<comment type="caution">
    <text evidence="2">The sequence shown here is derived from an EMBL/GenBank/DDBJ whole genome shotgun (WGS) entry which is preliminary data.</text>
</comment>
<dbReference type="Gene3D" id="1.10.10.10">
    <property type="entry name" value="Winged helix-like DNA-binding domain superfamily/Winged helix DNA-binding domain"/>
    <property type="match status" value="1"/>
</dbReference>
<dbReference type="EMBL" id="APVH01000013">
    <property type="protein sequence ID" value="EPX84029.1"/>
    <property type="molecule type" value="Genomic_DNA"/>
</dbReference>
<evidence type="ECO:0008006" key="4">
    <source>
        <dbReference type="Google" id="ProtNLM"/>
    </source>
</evidence>
<dbReference type="Proteomes" id="UP000015347">
    <property type="component" value="Unassembled WGS sequence"/>
</dbReference>
<dbReference type="OrthoDB" id="7860714at2"/>
<dbReference type="STRING" id="1123237.Salmuc_01804"/>
<dbReference type="Pfam" id="PF13730">
    <property type="entry name" value="HTH_36"/>
    <property type="match status" value="1"/>
</dbReference>
<gene>
    <name evidence="2" type="ORF">Salmuc_01804</name>
</gene>
<sequence>MSTTFHRSPGWWYAHPETNGDHIIVLNALMLHADAKTFTCFPSQGRIGEMLKRSRAWVNKIIRELVEFGFIQKTHRTRKDRGMSSCEYRIVYHDPRVPDDDMGSKSSGNHDFSDAPTVTGDVNQDDTNKTQTKNHTLSEISIEDWVPAPSTLETMTAASGKSIAERFVAKFRRKVAEKGYQYADFDVAVLEWFEADQQRGLVTQNKTRPSRTDRNKRSTSPAPSPQIDFTEFLNTSEVISTPVRTAVVRIGEGKPVSPDLDEASRFRAACLLLARTKGVGFYKAWLAELECVDNLGGVMRVSGGTRFQRAHVETNCDSDLLACCRMLGINLHRLRYVP</sequence>
<evidence type="ECO:0000256" key="1">
    <source>
        <dbReference type="SAM" id="MobiDB-lite"/>
    </source>
</evidence>
<keyword evidence="3" id="KW-1185">Reference proteome</keyword>
<reference evidence="3" key="1">
    <citation type="journal article" date="2014" name="Stand. Genomic Sci.">
        <title>Genome sequence of the exopolysaccharide-producing Salipiger mucosus type strain (DSM 16094(T)), a moderately halophilic member of the Roseobacter clade.</title>
        <authorList>
            <person name="Riedel T."/>
            <person name="Spring S."/>
            <person name="Fiebig A."/>
            <person name="Petersen J."/>
            <person name="Kyrpides N.C."/>
            <person name="Goker M."/>
            <person name="Klenk H.P."/>
        </authorList>
    </citation>
    <scope>NUCLEOTIDE SEQUENCE [LARGE SCALE GENOMIC DNA]</scope>
    <source>
        <strain evidence="3">DSM 16094</strain>
    </source>
</reference>
<name>S9SCS2_9RHOB</name>
<feature type="region of interest" description="Disordered" evidence="1">
    <location>
        <begin position="97"/>
        <end position="136"/>
    </location>
</feature>
<accession>S9SCS2</accession>
<dbReference type="AlphaFoldDB" id="S9SCS2"/>
<evidence type="ECO:0000313" key="2">
    <source>
        <dbReference type="EMBL" id="EPX84029.1"/>
    </source>
</evidence>
<evidence type="ECO:0000313" key="3">
    <source>
        <dbReference type="Proteomes" id="UP000015347"/>
    </source>
</evidence>
<dbReference type="HOGENOM" id="CLU_821086_0_0_5"/>
<dbReference type="eggNOG" id="COG3355">
    <property type="taxonomic scope" value="Bacteria"/>
</dbReference>
<feature type="region of interest" description="Disordered" evidence="1">
    <location>
        <begin position="203"/>
        <end position="226"/>
    </location>
</feature>
<dbReference type="InterPro" id="IPR036388">
    <property type="entry name" value="WH-like_DNA-bd_sf"/>
</dbReference>
<dbReference type="RefSeq" id="WP_021120005.1">
    <property type="nucleotide sequence ID" value="NZ_KE557274.1"/>
</dbReference>